<evidence type="ECO:0000313" key="2">
    <source>
        <dbReference type="EMBL" id="MEE7490422.1"/>
    </source>
</evidence>
<organism evidence="2 3">
    <name type="scientific">Methylobacterium oryzae</name>
    <dbReference type="NCBI Taxonomy" id="334852"/>
    <lineage>
        <taxon>Bacteria</taxon>
        <taxon>Pseudomonadati</taxon>
        <taxon>Pseudomonadota</taxon>
        <taxon>Alphaproteobacteria</taxon>
        <taxon>Hyphomicrobiales</taxon>
        <taxon>Methylobacteriaceae</taxon>
        <taxon>Methylobacterium</taxon>
    </lineage>
</organism>
<feature type="domain" description="Recombinase" evidence="1">
    <location>
        <begin position="185"/>
        <end position="311"/>
    </location>
</feature>
<sequence length="315" mass="34560">MTTFPLNQFPAQARGDLGVLIVEDIDRSAVDTVRPSTPKKPAVIYARGADAVSVERQVTACQDYVASKGMTLLAALIDQPATGSAVAGRPALARLMEAAARREFGTLVVADLDRLCRDLTHLEDLFARLSALGVEVHQPGRGRLGITDFVVRGFMAEEERRMMRERTRHGLRDSAREGRIPGRTCYGYRTVAGRPGRPSVIRRQADVVREAFRMRAEGMGCANIAAALNRANPTLRQWKGGGIARMLRNPLYDGILVHGRTAVVSHPGTGMRVPAPTRPETWVVTQVERLRIVDHETWLTVQASFHDAGGPVGRR</sequence>
<gene>
    <name evidence="2" type="ORF">MOTC310_07985</name>
</gene>
<dbReference type="InterPro" id="IPR050639">
    <property type="entry name" value="SSR_resolvase"/>
</dbReference>
<comment type="caution">
    <text evidence="2">The sequence shown here is derived from an EMBL/GenBank/DDBJ whole genome shotgun (WGS) entry which is preliminary data.</text>
</comment>
<proteinExistence type="predicted"/>
<name>A0ABU7TKZ4_9HYPH</name>
<dbReference type="CDD" id="cd00338">
    <property type="entry name" value="Ser_Recombinase"/>
    <property type="match status" value="1"/>
</dbReference>
<dbReference type="PROSITE" id="PS51737">
    <property type="entry name" value="RECOMBINASE_DNA_BIND"/>
    <property type="match status" value="1"/>
</dbReference>
<dbReference type="EMBL" id="MLCA01000001">
    <property type="protein sequence ID" value="MEE7490422.1"/>
    <property type="molecule type" value="Genomic_DNA"/>
</dbReference>
<dbReference type="SMART" id="SM00857">
    <property type="entry name" value="Resolvase"/>
    <property type="match status" value="1"/>
</dbReference>
<evidence type="ECO:0000313" key="3">
    <source>
        <dbReference type="Proteomes" id="UP001355206"/>
    </source>
</evidence>
<dbReference type="RefSeq" id="WP_331301412.1">
    <property type="nucleotide sequence ID" value="NZ_MLCA01000001.1"/>
</dbReference>
<dbReference type="Pfam" id="PF00239">
    <property type="entry name" value="Resolvase"/>
    <property type="match status" value="1"/>
</dbReference>
<dbReference type="Proteomes" id="UP001355206">
    <property type="component" value="Unassembled WGS sequence"/>
</dbReference>
<dbReference type="InterPro" id="IPR036162">
    <property type="entry name" value="Resolvase-like_N_sf"/>
</dbReference>
<evidence type="ECO:0000259" key="1">
    <source>
        <dbReference type="PROSITE" id="PS51737"/>
    </source>
</evidence>
<dbReference type="InterPro" id="IPR011109">
    <property type="entry name" value="DNA_bind_recombinase_dom"/>
</dbReference>
<dbReference type="Gene3D" id="3.40.50.1390">
    <property type="entry name" value="Resolvase, N-terminal catalytic domain"/>
    <property type="match status" value="1"/>
</dbReference>
<dbReference type="PANTHER" id="PTHR30461">
    <property type="entry name" value="DNA-INVERTASE FROM LAMBDOID PROPHAGE"/>
    <property type="match status" value="1"/>
</dbReference>
<dbReference type="Pfam" id="PF07508">
    <property type="entry name" value="Recombinase"/>
    <property type="match status" value="1"/>
</dbReference>
<dbReference type="InterPro" id="IPR038109">
    <property type="entry name" value="DNA_bind_recomb_sf"/>
</dbReference>
<accession>A0ABU7TKZ4</accession>
<dbReference type="PANTHER" id="PTHR30461:SF23">
    <property type="entry name" value="DNA RECOMBINASE-RELATED"/>
    <property type="match status" value="1"/>
</dbReference>
<dbReference type="SUPFAM" id="SSF53041">
    <property type="entry name" value="Resolvase-like"/>
    <property type="match status" value="1"/>
</dbReference>
<dbReference type="InterPro" id="IPR006119">
    <property type="entry name" value="Resolv_N"/>
</dbReference>
<protein>
    <recommendedName>
        <fullName evidence="1">Recombinase domain-containing protein</fullName>
    </recommendedName>
</protein>
<reference evidence="2 3" key="1">
    <citation type="journal article" date="2012" name="Genet. Mol. Biol.">
        <title>Analysis of 16S rRNA and mxaF genes revealing insights into Methylobacterium niche-specific plant association.</title>
        <authorList>
            <person name="Dourado M.N."/>
            <person name="Andreote F.D."/>
            <person name="Dini-Andreote F."/>
            <person name="Conti R."/>
            <person name="Araujo J.M."/>
            <person name="Araujo W.L."/>
        </authorList>
    </citation>
    <scope>NUCLEOTIDE SEQUENCE [LARGE SCALE GENOMIC DNA]</scope>
    <source>
        <strain evidence="2 3">TC3-10</strain>
    </source>
</reference>
<keyword evidence="3" id="KW-1185">Reference proteome</keyword>
<dbReference type="Gene3D" id="3.90.1750.20">
    <property type="entry name" value="Putative Large Serine Recombinase, Chain B, Domain 2"/>
    <property type="match status" value="1"/>
</dbReference>